<protein>
    <submittedName>
        <fullName evidence="1">Uncharacterized protein</fullName>
    </submittedName>
</protein>
<organism evidence="1 2">
    <name type="scientific">Paxillus rubicundulus Ve08.2h10</name>
    <dbReference type="NCBI Taxonomy" id="930991"/>
    <lineage>
        <taxon>Eukaryota</taxon>
        <taxon>Fungi</taxon>
        <taxon>Dikarya</taxon>
        <taxon>Basidiomycota</taxon>
        <taxon>Agaricomycotina</taxon>
        <taxon>Agaricomycetes</taxon>
        <taxon>Agaricomycetidae</taxon>
        <taxon>Boletales</taxon>
        <taxon>Paxilineae</taxon>
        <taxon>Paxillaceae</taxon>
        <taxon>Paxillus</taxon>
    </lineage>
</organism>
<name>A0A0D0D0K3_9AGAM</name>
<keyword evidence="2" id="KW-1185">Reference proteome</keyword>
<gene>
    <name evidence="1" type="ORF">PAXRUDRAFT_17738</name>
</gene>
<reference evidence="1 2" key="1">
    <citation type="submission" date="2014-04" db="EMBL/GenBank/DDBJ databases">
        <authorList>
            <consortium name="DOE Joint Genome Institute"/>
            <person name="Kuo A."/>
            <person name="Kohler A."/>
            <person name="Jargeat P."/>
            <person name="Nagy L.G."/>
            <person name="Floudas D."/>
            <person name="Copeland A."/>
            <person name="Barry K.W."/>
            <person name="Cichocki N."/>
            <person name="Veneault-Fourrey C."/>
            <person name="LaButti K."/>
            <person name="Lindquist E.A."/>
            <person name="Lipzen A."/>
            <person name="Lundell T."/>
            <person name="Morin E."/>
            <person name="Murat C."/>
            <person name="Sun H."/>
            <person name="Tunlid A."/>
            <person name="Henrissat B."/>
            <person name="Grigoriev I.V."/>
            <person name="Hibbett D.S."/>
            <person name="Martin F."/>
            <person name="Nordberg H.P."/>
            <person name="Cantor M.N."/>
            <person name="Hua S.X."/>
        </authorList>
    </citation>
    <scope>NUCLEOTIDE SEQUENCE [LARGE SCALE GENOMIC DNA]</scope>
    <source>
        <strain evidence="1 2">Ve08.2h10</strain>
    </source>
</reference>
<proteinExistence type="predicted"/>
<dbReference type="HOGENOM" id="CLU_2360345_0_0_1"/>
<accession>A0A0D0D0K3</accession>
<dbReference type="AlphaFoldDB" id="A0A0D0D0K3"/>
<dbReference type="Proteomes" id="UP000054538">
    <property type="component" value="Unassembled WGS sequence"/>
</dbReference>
<reference evidence="2" key="2">
    <citation type="submission" date="2015-01" db="EMBL/GenBank/DDBJ databases">
        <title>Evolutionary Origins and Diversification of the Mycorrhizal Mutualists.</title>
        <authorList>
            <consortium name="DOE Joint Genome Institute"/>
            <consortium name="Mycorrhizal Genomics Consortium"/>
            <person name="Kohler A."/>
            <person name="Kuo A."/>
            <person name="Nagy L.G."/>
            <person name="Floudas D."/>
            <person name="Copeland A."/>
            <person name="Barry K.W."/>
            <person name="Cichocki N."/>
            <person name="Veneault-Fourrey C."/>
            <person name="LaButti K."/>
            <person name="Lindquist E.A."/>
            <person name="Lipzen A."/>
            <person name="Lundell T."/>
            <person name="Morin E."/>
            <person name="Murat C."/>
            <person name="Riley R."/>
            <person name="Ohm R."/>
            <person name="Sun H."/>
            <person name="Tunlid A."/>
            <person name="Henrissat B."/>
            <person name="Grigoriev I.V."/>
            <person name="Hibbett D.S."/>
            <person name="Martin F."/>
        </authorList>
    </citation>
    <scope>NUCLEOTIDE SEQUENCE [LARGE SCALE GENOMIC DNA]</scope>
    <source>
        <strain evidence="2">Ve08.2h10</strain>
    </source>
</reference>
<evidence type="ECO:0000313" key="1">
    <source>
        <dbReference type="EMBL" id="KIK77086.1"/>
    </source>
</evidence>
<dbReference type="EMBL" id="KN827151">
    <property type="protein sequence ID" value="KIK77086.1"/>
    <property type="molecule type" value="Genomic_DNA"/>
</dbReference>
<evidence type="ECO:0000313" key="2">
    <source>
        <dbReference type="Proteomes" id="UP000054538"/>
    </source>
</evidence>
<dbReference type="InParanoid" id="A0A0D0D0K3"/>
<sequence length="96" mass="11018">MSTQHYQSQFNMEAESNATGWVRFNDNTMEIDPLPPRITSSPLPFHPRVLHGTSPPPKGQLKNFLILWNSSPHQFQQILLPHCQRISEASGFQHLQ</sequence>